<proteinExistence type="predicted"/>
<comment type="caution">
    <text evidence="1">The sequence shown here is derived from an EMBL/GenBank/DDBJ whole genome shotgun (WGS) entry which is preliminary data.</text>
</comment>
<protein>
    <submittedName>
        <fullName evidence="1">Nitroreductase</fullName>
    </submittedName>
</protein>
<dbReference type="Gene3D" id="3.40.109.10">
    <property type="entry name" value="NADH Oxidase"/>
    <property type="match status" value="1"/>
</dbReference>
<dbReference type="AlphaFoldDB" id="A0A8H9L8V8"/>
<dbReference type="PANTHER" id="PTHR23026">
    <property type="entry name" value="NADPH NITROREDUCTASE"/>
    <property type="match status" value="1"/>
</dbReference>
<reference evidence="1" key="2">
    <citation type="submission" date="2020-09" db="EMBL/GenBank/DDBJ databases">
        <authorList>
            <person name="Sun Q."/>
            <person name="Ohkuma M."/>
        </authorList>
    </citation>
    <scope>NUCLEOTIDE SEQUENCE</scope>
    <source>
        <strain evidence="1">JCM 3051</strain>
    </source>
</reference>
<dbReference type="SUPFAM" id="SSF55469">
    <property type="entry name" value="FMN-dependent nitroreductase-like"/>
    <property type="match status" value="1"/>
</dbReference>
<sequence>MRTLDQQIGRVLRAAAAAPSVANTQPWEVTVSGGTVALRADPARRLQHTDPHGREMLISCGAFLLNTRVAARRERLVATVRVLPDPEDELLVAELTFEPGPAPTPYELDLATAVGRRATSRLPFEDQPLFTDAVIALHSAAESEGAALRLVQYSDPAREAVIDLVRRAEALAAEDPAATAEEAAWTAVDPGRDDGIPPDLLGPAPMDARAPVRRFDAAAGTARFERRSTLAVLVTPGDDTAAWITAGQALEHVLLVATTYLVHASFATTVLENPTTRHDLRRALRLQGAPQMVMRLGYQALPEHTPRRPVGP</sequence>
<reference evidence="1" key="1">
    <citation type="journal article" date="2014" name="Int. J. Syst. Evol. Microbiol.">
        <title>Complete genome sequence of Corynebacterium casei LMG S-19264T (=DSM 44701T), isolated from a smear-ripened cheese.</title>
        <authorList>
            <consortium name="US DOE Joint Genome Institute (JGI-PGF)"/>
            <person name="Walter F."/>
            <person name="Albersmeier A."/>
            <person name="Kalinowski J."/>
            <person name="Ruckert C."/>
        </authorList>
    </citation>
    <scope>NUCLEOTIDE SEQUENCE</scope>
    <source>
        <strain evidence="1">JCM 3051</strain>
    </source>
</reference>
<organism evidence="1 2">
    <name type="scientific">Promicromonospora citrea</name>
    <dbReference type="NCBI Taxonomy" id="43677"/>
    <lineage>
        <taxon>Bacteria</taxon>
        <taxon>Bacillati</taxon>
        <taxon>Actinomycetota</taxon>
        <taxon>Actinomycetes</taxon>
        <taxon>Micrococcales</taxon>
        <taxon>Promicromonosporaceae</taxon>
        <taxon>Promicromonospora</taxon>
    </lineage>
</organism>
<dbReference type="EMBL" id="BMPT01000033">
    <property type="protein sequence ID" value="GGM44727.1"/>
    <property type="molecule type" value="Genomic_DNA"/>
</dbReference>
<dbReference type="PANTHER" id="PTHR23026:SF123">
    <property type="entry name" value="NAD(P)H NITROREDUCTASE RV3131-RELATED"/>
    <property type="match status" value="1"/>
</dbReference>
<dbReference type="RefSeq" id="WP_171107035.1">
    <property type="nucleotide sequence ID" value="NZ_BMPT01000033.1"/>
</dbReference>
<dbReference type="Proteomes" id="UP000655589">
    <property type="component" value="Unassembled WGS sequence"/>
</dbReference>
<dbReference type="GO" id="GO:0016491">
    <property type="term" value="F:oxidoreductase activity"/>
    <property type="evidence" value="ECO:0007669"/>
    <property type="project" value="InterPro"/>
</dbReference>
<evidence type="ECO:0000313" key="2">
    <source>
        <dbReference type="Proteomes" id="UP000655589"/>
    </source>
</evidence>
<name>A0A8H9L8V8_9MICO</name>
<keyword evidence="2" id="KW-1185">Reference proteome</keyword>
<dbReference type="InterPro" id="IPR050627">
    <property type="entry name" value="Nitroreductase/BluB"/>
</dbReference>
<dbReference type="NCBIfam" id="NF047509">
    <property type="entry name" value="Rv3131_FMN_oxido"/>
    <property type="match status" value="1"/>
</dbReference>
<evidence type="ECO:0000313" key="1">
    <source>
        <dbReference type="EMBL" id="GGM44727.1"/>
    </source>
</evidence>
<accession>A0A8H9L8V8</accession>
<gene>
    <name evidence="1" type="ORF">GCM10010102_45180</name>
</gene>
<dbReference type="InterPro" id="IPR000415">
    <property type="entry name" value="Nitroreductase-like"/>
</dbReference>